<proteinExistence type="predicted"/>
<dbReference type="AlphaFoldDB" id="A0A7Z7JAU7"/>
<name>A0A7Z7JAU7_9BURK</name>
<evidence type="ECO:0000313" key="1">
    <source>
        <dbReference type="EMBL" id="SPC09873.1"/>
    </source>
</evidence>
<accession>A0A7Z7JAU7</accession>
<reference evidence="1" key="1">
    <citation type="submission" date="2018-01" db="EMBL/GenBank/DDBJ databases">
        <authorList>
            <person name="Clerissi C."/>
        </authorList>
    </citation>
    <scope>NUCLEOTIDE SEQUENCE [LARGE SCALE GENOMIC DNA]</scope>
    <source>
        <strain evidence="1">Cupriavidus taiwanensis STM 6021</strain>
    </source>
</reference>
<protein>
    <submittedName>
        <fullName evidence="1">Uncharacterized protein</fullName>
    </submittedName>
</protein>
<sequence length="66" mass="7181">MSRDSNSRMNVLCCAGHAGWRRARPRVAAVTGGVNPCPDLPLSRAPQRLPALGRNKHTQNSTVVQF</sequence>
<dbReference type="EMBL" id="OGUU01000008">
    <property type="protein sequence ID" value="SPC09873.1"/>
    <property type="molecule type" value="Genomic_DNA"/>
</dbReference>
<gene>
    <name evidence="1" type="ORF">CBM2594_A41187</name>
</gene>
<dbReference type="Proteomes" id="UP000257139">
    <property type="component" value="Chromosome CBM2594_a"/>
</dbReference>
<organism evidence="1">
    <name type="scientific">Cupriavidus taiwanensis</name>
    <dbReference type="NCBI Taxonomy" id="164546"/>
    <lineage>
        <taxon>Bacteria</taxon>
        <taxon>Pseudomonadati</taxon>
        <taxon>Pseudomonadota</taxon>
        <taxon>Betaproteobacteria</taxon>
        <taxon>Burkholderiales</taxon>
        <taxon>Burkholderiaceae</taxon>
        <taxon>Cupriavidus</taxon>
    </lineage>
</organism>
<comment type="caution">
    <text evidence="1">The sequence shown here is derived from an EMBL/GenBank/DDBJ whole genome shotgun (WGS) entry which is preliminary data.</text>
</comment>